<dbReference type="OrthoDB" id="7615806at2759"/>
<dbReference type="EMBL" id="LBMM01005672">
    <property type="protein sequence ID" value="KMQ91302.1"/>
    <property type="molecule type" value="Genomic_DNA"/>
</dbReference>
<reference evidence="2 3" key="1">
    <citation type="submission" date="2015-04" db="EMBL/GenBank/DDBJ databases">
        <title>Lasius niger genome sequencing.</title>
        <authorList>
            <person name="Konorov E.A."/>
            <person name="Nikitin M.A."/>
            <person name="Kirill M.V."/>
            <person name="Chang P."/>
        </authorList>
    </citation>
    <scope>NUCLEOTIDE SEQUENCE [LARGE SCALE GENOMIC DNA]</scope>
    <source>
        <tissue evidence="2">Whole</tissue>
    </source>
</reference>
<accession>A0A0J7KLY8</accession>
<dbReference type="GO" id="GO:0003964">
    <property type="term" value="F:RNA-directed DNA polymerase activity"/>
    <property type="evidence" value="ECO:0007669"/>
    <property type="project" value="UniProtKB-KW"/>
</dbReference>
<comment type="caution">
    <text evidence="2">The sequence shown here is derived from an EMBL/GenBank/DDBJ whole genome shotgun (WGS) entry which is preliminary data.</text>
</comment>
<keyword evidence="2" id="KW-0548">Nucleotidyltransferase</keyword>
<feature type="compositionally biased region" description="Polar residues" evidence="1">
    <location>
        <begin position="181"/>
        <end position="193"/>
    </location>
</feature>
<organism evidence="2 3">
    <name type="scientific">Lasius niger</name>
    <name type="common">Black garden ant</name>
    <dbReference type="NCBI Taxonomy" id="67767"/>
    <lineage>
        <taxon>Eukaryota</taxon>
        <taxon>Metazoa</taxon>
        <taxon>Ecdysozoa</taxon>
        <taxon>Arthropoda</taxon>
        <taxon>Hexapoda</taxon>
        <taxon>Insecta</taxon>
        <taxon>Pterygota</taxon>
        <taxon>Neoptera</taxon>
        <taxon>Endopterygota</taxon>
        <taxon>Hymenoptera</taxon>
        <taxon>Apocrita</taxon>
        <taxon>Aculeata</taxon>
        <taxon>Formicoidea</taxon>
        <taxon>Formicidae</taxon>
        <taxon>Formicinae</taxon>
        <taxon>Lasius</taxon>
        <taxon>Lasius</taxon>
    </lineage>
</organism>
<keyword evidence="2" id="KW-0808">Transferase</keyword>
<proteinExistence type="predicted"/>
<evidence type="ECO:0000313" key="3">
    <source>
        <dbReference type="Proteomes" id="UP000036403"/>
    </source>
</evidence>
<feature type="compositionally biased region" description="Basic and acidic residues" evidence="1">
    <location>
        <begin position="169"/>
        <end position="180"/>
    </location>
</feature>
<sequence>MCKRIYEQIKARREDGDLLTDEVRKEIKDAEFIRLSERWRKQLERPNTPKKLTKMAVVPRMKTWLSRDSGSSMSFHLTQVFTGHGSFGKFLAKIGKRVDTTCVFCGEDMDDVHHTIRDCPMWDTQRIDLRRKLGLTRDFTLGNVVEAIVGSEDCWRIFSAYVEEVMREKEDEERRRERARISSSSFTGNDEPG</sequence>
<keyword evidence="2" id="KW-0695">RNA-directed DNA polymerase</keyword>
<evidence type="ECO:0000256" key="1">
    <source>
        <dbReference type="SAM" id="MobiDB-lite"/>
    </source>
</evidence>
<keyword evidence="3" id="KW-1185">Reference proteome</keyword>
<feature type="region of interest" description="Disordered" evidence="1">
    <location>
        <begin position="169"/>
        <end position="193"/>
    </location>
</feature>
<gene>
    <name evidence="2" type="ORF">RF55_8856</name>
</gene>
<evidence type="ECO:0000313" key="2">
    <source>
        <dbReference type="EMBL" id="KMQ91302.1"/>
    </source>
</evidence>
<protein>
    <submittedName>
        <fullName evidence="2">Reverse transcriptase</fullName>
    </submittedName>
</protein>
<name>A0A0J7KLY8_LASNI</name>
<dbReference type="Proteomes" id="UP000036403">
    <property type="component" value="Unassembled WGS sequence"/>
</dbReference>
<dbReference type="AlphaFoldDB" id="A0A0J7KLY8"/>
<dbReference type="PaxDb" id="67767-A0A0J7KLY8"/>